<gene>
    <name evidence="2" type="ORF">GHA_04920</name>
</gene>
<accession>A0ABN7GTE9</accession>
<evidence type="ECO:0000313" key="3">
    <source>
        <dbReference type="Proteomes" id="UP000835792"/>
    </source>
</evidence>
<reference evidence="2" key="1">
    <citation type="submission" date="2020-05" db="EMBL/GenBank/DDBJ databases">
        <authorList>
            <person name="Delgado-Blas J."/>
        </authorList>
    </citation>
    <scope>NUCLEOTIDE SEQUENCE</scope>
    <source>
        <strain evidence="2">BB1468</strain>
    </source>
</reference>
<proteinExistence type="predicted"/>
<protein>
    <submittedName>
        <fullName evidence="2">Uncharacterized protein</fullName>
    </submittedName>
</protein>
<dbReference type="EMBL" id="CAHPRB010000032">
    <property type="protein sequence ID" value="CAB5613622.1"/>
    <property type="molecule type" value="Genomic_DNA"/>
</dbReference>
<evidence type="ECO:0000313" key="2">
    <source>
        <dbReference type="EMBL" id="CAB5613622.1"/>
    </source>
</evidence>
<sequence length="76" mass="8547">MTIALWQCSKSQNLNKRALRGSFLFNNQARIELLIKKQSLDKFFVFLTCQSEITPYNAPPLTRNNGTQAAGSAGFH</sequence>
<name>A0ABN7GTE9_9ENTR</name>
<feature type="region of interest" description="Disordered" evidence="1">
    <location>
        <begin position="57"/>
        <end position="76"/>
    </location>
</feature>
<keyword evidence="3" id="KW-1185">Reference proteome</keyword>
<evidence type="ECO:0000256" key="1">
    <source>
        <dbReference type="SAM" id="MobiDB-lite"/>
    </source>
</evidence>
<organism evidence="2 3">
    <name type="scientific">Citrobacter youngae</name>
    <dbReference type="NCBI Taxonomy" id="133448"/>
    <lineage>
        <taxon>Bacteria</taxon>
        <taxon>Pseudomonadati</taxon>
        <taxon>Pseudomonadota</taxon>
        <taxon>Gammaproteobacteria</taxon>
        <taxon>Enterobacterales</taxon>
        <taxon>Enterobacteriaceae</taxon>
        <taxon>Citrobacter</taxon>
        <taxon>Citrobacter freundii complex</taxon>
    </lineage>
</organism>
<comment type="caution">
    <text evidence="2">The sequence shown here is derived from an EMBL/GenBank/DDBJ whole genome shotgun (WGS) entry which is preliminary data.</text>
</comment>
<dbReference type="Proteomes" id="UP000835792">
    <property type="component" value="Unassembled WGS sequence"/>
</dbReference>